<reference evidence="14" key="1">
    <citation type="submission" date="2020-11" db="EMBL/GenBank/DDBJ databases">
        <authorList>
            <person name="Tran Van P."/>
        </authorList>
    </citation>
    <scope>NUCLEOTIDE SEQUENCE</scope>
</reference>
<feature type="domain" description="ZAD" evidence="13">
    <location>
        <begin position="300"/>
        <end position="375"/>
    </location>
</feature>
<feature type="domain" description="C2H2-type" evidence="11">
    <location>
        <begin position="703"/>
        <end position="731"/>
    </location>
</feature>
<feature type="domain" description="C2H2-type" evidence="11">
    <location>
        <begin position="675"/>
        <end position="702"/>
    </location>
</feature>
<protein>
    <submittedName>
        <fullName evidence="14">Uncharacterized protein</fullName>
    </submittedName>
</protein>
<dbReference type="PANTHER" id="PTHR19818">
    <property type="entry name" value="ZINC FINGER PROTEIN ZIC AND GLI"/>
    <property type="match status" value="1"/>
</dbReference>
<dbReference type="GO" id="GO:0005634">
    <property type="term" value="C:nucleus"/>
    <property type="evidence" value="ECO:0007669"/>
    <property type="project" value="UniProtKB-SubCell"/>
</dbReference>
<dbReference type="PROSITE" id="PS50157">
    <property type="entry name" value="ZINC_FINGER_C2H2_2"/>
    <property type="match status" value="15"/>
</dbReference>
<evidence type="ECO:0000256" key="7">
    <source>
        <dbReference type="ARBA" id="ARBA00023242"/>
    </source>
</evidence>
<dbReference type="SMART" id="SM00980">
    <property type="entry name" value="THAP"/>
    <property type="match status" value="1"/>
</dbReference>
<feature type="domain" description="C2H2-type" evidence="11">
    <location>
        <begin position="995"/>
        <end position="1022"/>
    </location>
</feature>
<dbReference type="GO" id="GO:0045944">
    <property type="term" value="P:positive regulation of transcription by RNA polymerase II"/>
    <property type="evidence" value="ECO:0007669"/>
    <property type="project" value="UniProtKB-ARBA"/>
</dbReference>
<feature type="domain" description="C2H2-type" evidence="11">
    <location>
        <begin position="732"/>
        <end position="759"/>
    </location>
</feature>
<feature type="domain" description="THAP-type" evidence="12">
    <location>
        <begin position="139"/>
        <end position="223"/>
    </location>
</feature>
<evidence type="ECO:0000256" key="9">
    <source>
        <dbReference type="PROSITE-ProRule" id="PRU00309"/>
    </source>
</evidence>
<comment type="subcellular location">
    <subcellularLocation>
        <location evidence="1">Nucleus</location>
    </subcellularLocation>
</comment>
<feature type="domain" description="C2H2-type" evidence="11">
    <location>
        <begin position="865"/>
        <end position="893"/>
    </location>
</feature>
<evidence type="ECO:0000256" key="2">
    <source>
        <dbReference type="ARBA" id="ARBA00022723"/>
    </source>
</evidence>
<evidence type="ECO:0000256" key="5">
    <source>
        <dbReference type="ARBA" id="ARBA00022833"/>
    </source>
</evidence>
<evidence type="ECO:0000256" key="10">
    <source>
        <dbReference type="PROSITE-ProRule" id="PRU01263"/>
    </source>
</evidence>
<evidence type="ECO:0000256" key="6">
    <source>
        <dbReference type="ARBA" id="ARBA00023125"/>
    </source>
</evidence>
<feature type="domain" description="C2H2-type" evidence="11">
    <location>
        <begin position="1079"/>
        <end position="1106"/>
    </location>
</feature>
<dbReference type="SUPFAM" id="SSF57667">
    <property type="entry name" value="beta-beta-alpha zinc fingers"/>
    <property type="match status" value="10"/>
</dbReference>
<dbReference type="InterPro" id="IPR012934">
    <property type="entry name" value="Znf_AD"/>
</dbReference>
<dbReference type="Pfam" id="PF05485">
    <property type="entry name" value="THAP"/>
    <property type="match status" value="1"/>
</dbReference>
<dbReference type="GO" id="GO:0000122">
    <property type="term" value="P:negative regulation of transcription by RNA polymerase II"/>
    <property type="evidence" value="ECO:0007669"/>
    <property type="project" value="UniProtKB-ARBA"/>
</dbReference>
<dbReference type="InterPro" id="IPR050329">
    <property type="entry name" value="GLI_C2H2-zinc-finger"/>
</dbReference>
<feature type="domain" description="C2H2-type" evidence="11">
    <location>
        <begin position="608"/>
        <end position="635"/>
    </location>
</feature>
<evidence type="ECO:0000256" key="8">
    <source>
        <dbReference type="PROSITE-ProRule" id="PRU00042"/>
    </source>
</evidence>
<evidence type="ECO:0000259" key="13">
    <source>
        <dbReference type="PROSITE" id="PS51915"/>
    </source>
</evidence>
<dbReference type="EMBL" id="OC316940">
    <property type="protein sequence ID" value="CAD7394353.1"/>
    <property type="molecule type" value="Genomic_DNA"/>
</dbReference>
<dbReference type="PROSITE" id="PS51915">
    <property type="entry name" value="ZAD"/>
    <property type="match status" value="1"/>
</dbReference>
<dbReference type="FunFam" id="3.30.160.60:FF:001465">
    <property type="entry name" value="Zinc finger protein 560"/>
    <property type="match status" value="1"/>
</dbReference>
<keyword evidence="3" id="KW-0677">Repeat</keyword>
<sequence>MDESVDTVKMVLKSDTGDSVTVCMYPDNAFEEFSNKFHNQLDLPLDCQLKVEDNHFLTKEKDSELLFGDLSPSLGLISSVSDVTDVTFVSTDTETHSITSDNNFVMSPVQQLVYPQNVRNCMKPEVSYDSCSPAWSKVVSFRCAVPTCVNTKDTWPRKKFFKFPIAKDRCHQWLQLCRREDLLEEPSEMVGSLYVVCSDHFIQDHFVTVARKALTKMAVPTIFPASDDTLAKQSVNTKGLENESIHTDEREEDDIVDDDVFYVCDSDTEDLGELTGLQKSYLERGSSSSDSERDVDSPGQLCRLCGCVSEDAAYIYGSTEEDLGLATKINTLLPIIVEKSDPLPKQVCMDCLSKLDTCFELTKSCLRTDRWLNRLKRKKLFRSHTLMKVHPEEVSQKSSNGFIKLEVTNSTSFCEQTKDDSSTNNSTDVKKKYDENSFNNSAIEKLVTSCYSCPFCSYGTMIMQKTSSHDSTLVCGDTKTTEQSINSTDLPNDKSAKQMLNKDSLSTSDTEIHPELPNLFYEVRDEHGNKYAMVEPTPSWWNEDGNMGNTEIIIHAVNPNKLSEEPWSTLNHADESVDRHCCLLCGNSFQTLEMCLEHSNSHLDTEGFVCNMCLLHFSNKSELTSHMDDHRADEKRLLRVEGSKRLICTVCGRKFNNERTWKAHSCASEPSKKQFKCAECNKSFLTEERLTFHGILHKLKQPNHCEKCDRQFEHRSAFYQHWRLVHEGERPFCCHKCGKTFYSHSRLVTHLRTHSGERPYECDVCHHKFYDNETLKGHYVTHMNTKPFQCHLCGAFCGRRSLFNQHLKVHHSSPNGPKRAPSLIHYFCKSCNKTFTSSNEVLTHRATHWHREEKDKNREDNPVTHDCEYCGNGYLSIAELAKHRKLEHAEEKPYVCSICSELTKTLYEARAHRKSHTTVSRVSEESGGNMKEGDKYASLVCEECGAQCEGSRKLKAHLKLHRAETVYQCGMCCRNFPNHRRLILHQRMHSGEKPYPCPDCGKRFSQSSALHTHSLLHTGEKPHICDLCDATFRIKADRDNHRRTHTGERPYRCEYCSKQFRTGQVYYQHRMIHTGERRFPCNVCGKAFKRSHTLVVHKRIHTGEKPNICDVCGKGFRQRTDMRKHRALHGS</sequence>
<feature type="domain" description="C2H2-type" evidence="11">
    <location>
        <begin position="1107"/>
        <end position="1131"/>
    </location>
</feature>
<dbReference type="InterPro" id="IPR006612">
    <property type="entry name" value="THAP_Znf"/>
</dbReference>
<dbReference type="Gene3D" id="3.30.160.60">
    <property type="entry name" value="Classic Zinc Finger"/>
    <property type="match status" value="12"/>
</dbReference>
<name>A0A7R9GQU0_TIMCR</name>
<evidence type="ECO:0000313" key="14">
    <source>
        <dbReference type="EMBL" id="CAD7394353.1"/>
    </source>
</evidence>
<feature type="binding site" evidence="10">
    <location>
        <position position="302"/>
    </location>
    <ligand>
        <name>Zn(2+)</name>
        <dbReference type="ChEBI" id="CHEBI:29105"/>
    </ligand>
</feature>
<feature type="binding site" evidence="10">
    <location>
        <position position="305"/>
    </location>
    <ligand>
        <name>Zn(2+)</name>
        <dbReference type="ChEBI" id="CHEBI:29105"/>
    </ligand>
</feature>
<gene>
    <name evidence="14" type="ORF">TCEB3V08_LOCUS2279</name>
</gene>
<feature type="domain" description="C2H2-type" evidence="11">
    <location>
        <begin position="788"/>
        <end position="815"/>
    </location>
</feature>
<dbReference type="Pfam" id="PF07776">
    <property type="entry name" value="zf-AD"/>
    <property type="match status" value="1"/>
</dbReference>
<dbReference type="GO" id="GO:0008270">
    <property type="term" value="F:zinc ion binding"/>
    <property type="evidence" value="ECO:0007669"/>
    <property type="project" value="UniProtKB-UniRule"/>
</dbReference>
<accession>A0A7R9GQU0</accession>
<dbReference type="Pfam" id="PF13912">
    <property type="entry name" value="zf-C2H2_6"/>
    <property type="match status" value="1"/>
</dbReference>
<dbReference type="SMART" id="SM00692">
    <property type="entry name" value="DM3"/>
    <property type="match status" value="1"/>
</dbReference>
<dbReference type="FunFam" id="3.30.160.60:FF:000446">
    <property type="entry name" value="Zinc finger protein"/>
    <property type="match status" value="2"/>
</dbReference>
<feature type="domain" description="C2H2-type" evidence="11">
    <location>
        <begin position="826"/>
        <end position="855"/>
    </location>
</feature>
<dbReference type="Gene3D" id="3.40.1800.20">
    <property type="match status" value="1"/>
</dbReference>
<keyword evidence="7" id="KW-0539">Nucleus</keyword>
<evidence type="ECO:0000256" key="3">
    <source>
        <dbReference type="ARBA" id="ARBA00022737"/>
    </source>
</evidence>
<dbReference type="InterPro" id="IPR013087">
    <property type="entry name" value="Znf_C2H2_type"/>
</dbReference>
<dbReference type="FunFam" id="3.30.160.60:FF:001049">
    <property type="entry name" value="zinc finger protein 319"/>
    <property type="match status" value="1"/>
</dbReference>
<organism evidence="14">
    <name type="scientific">Timema cristinae</name>
    <name type="common">Walking stick</name>
    <dbReference type="NCBI Taxonomy" id="61476"/>
    <lineage>
        <taxon>Eukaryota</taxon>
        <taxon>Metazoa</taxon>
        <taxon>Ecdysozoa</taxon>
        <taxon>Arthropoda</taxon>
        <taxon>Hexapoda</taxon>
        <taxon>Insecta</taxon>
        <taxon>Pterygota</taxon>
        <taxon>Neoptera</taxon>
        <taxon>Polyneoptera</taxon>
        <taxon>Phasmatodea</taxon>
        <taxon>Timematodea</taxon>
        <taxon>Timematoidea</taxon>
        <taxon>Timematidae</taxon>
        <taxon>Timema</taxon>
    </lineage>
</organism>
<keyword evidence="6 9" id="KW-0238">DNA-binding</keyword>
<dbReference type="PANTHER" id="PTHR19818:SF139">
    <property type="entry name" value="PAIR-RULE PROTEIN ODD-PAIRED"/>
    <property type="match status" value="1"/>
</dbReference>
<dbReference type="GO" id="GO:0000981">
    <property type="term" value="F:DNA-binding transcription factor activity, RNA polymerase II-specific"/>
    <property type="evidence" value="ECO:0007669"/>
    <property type="project" value="TreeGrafter"/>
</dbReference>
<dbReference type="SUPFAM" id="SSF57716">
    <property type="entry name" value="Glucocorticoid receptor-like (DNA-binding domain)"/>
    <property type="match status" value="2"/>
</dbReference>
<dbReference type="Pfam" id="PF00096">
    <property type="entry name" value="zf-C2H2"/>
    <property type="match status" value="4"/>
</dbReference>
<dbReference type="SMART" id="SM00868">
    <property type="entry name" value="zf-AD"/>
    <property type="match status" value="1"/>
</dbReference>
<feature type="domain" description="C2H2-type" evidence="11">
    <location>
        <begin position="1023"/>
        <end position="1050"/>
    </location>
</feature>
<dbReference type="GO" id="GO:0000978">
    <property type="term" value="F:RNA polymerase II cis-regulatory region sequence-specific DNA binding"/>
    <property type="evidence" value="ECO:0007669"/>
    <property type="project" value="TreeGrafter"/>
</dbReference>
<proteinExistence type="predicted"/>
<dbReference type="PROSITE" id="PS50950">
    <property type="entry name" value="ZF_THAP"/>
    <property type="match status" value="1"/>
</dbReference>
<feature type="domain" description="C2H2-type" evidence="11">
    <location>
        <begin position="939"/>
        <end position="966"/>
    </location>
</feature>
<keyword evidence="4 8" id="KW-0863">Zinc-finger</keyword>
<evidence type="ECO:0000259" key="11">
    <source>
        <dbReference type="PROSITE" id="PS50157"/>
    </source>
</evidence>
<feature type="binding site" evidence="10">
    <location>
        <position position="348"/>
    </location>
    <ligand>
        <name>Zn(2+)</name>
        <dbReference type="ChEBI" id="CHEBI:29105"/>
    </ligand>
</feature>
<evidence type="ECO:0000256" key="1">
    <source>
        <dbReference type="ARBA" id="ARBA00004123"/>
    </source>
</evidence>
<dbReference type="FunFam" id="3.30.160.60:FF:000016">
    <property type="entry name" value="zinc finger protein 37 homolog"/>
    <property type="match status" value="1"/>
</dbReference>
<dbReference type="AlphaFoldDB" id="A0A7R9GQU0"/>
<keyword evidence="2 10" id="KW-0479">Metal-binding</keyword>
<evidence type="ECO:0000256" key="4">
    <source>
        <dbReference type="ARBA" id="ARBA00022771"/>
    </source>
</evidence>
<feature type="domain" description="C2H2-type" evidence="11">
    <location>
        <begin position="760"/>
        <end position="787"/>
    </location>
</feature>
<feature type="domain" description="C2H2-type" evidence="11">
    <location>
        <begin position="967"/>
        <end position="994"/>
    </location>
</feature>
<dbReference type="FunFam" id="3.30.160.60:FF:002343">
    <property type="entry name" value="Zinc finger protein 33A"/>
    <property type="match status" value="1"/>
</dbReference>
<feature type="domain" description="C2H2-type" evidence="11">
    <location>
        <begin position="1051"/>
        <end position="1078"/>
    </location>
</feature>
<feature type="binding site" evidence="10">
    <location>
        <position position="351"/>
    </location>
    <ligand>
        <name>Zn(2+)</name>
        <dbReference type="ChEBI" id="CHEBI:29105"/>
    </ligand>
</feature>
<dbReference type="SMART" id="SM00355">
    <property type="entry name" value="ZnF_C2H2"/>
    <property type="match status" value="18"/>
</dbReference>
<keyword evidence="5 10" id="KW-0862">Zinc</keyword>
<evidence type="ECO:0000259" key="12">
    <source>
        <dbReference type="PROSITE" id="PS50950"/>
    </source>
</evidence>
<dbReference type="InterPro" id="IPR036236">
    <property type="entry name" value="Znf_C2H2_sf"/>
</dbReference>
<dbReference type="PROSITE" id="PS00028">
    <property type="entry name" value="ZINC_FINGER_C2H2_1"/>
    <property type="match status" value="15"/>
</dbReference>